<accession>A0A644VJM5</accession>
<proteinExistence type="predicted"/>
<comment type="caution">
    <text evidence="1">The sequence shown here is derived from an EMBL/GenBank/DDBJ whole genome shotgun (WGS) entry which is preliminary data.</text>
</comment>
<gene>
    <name evidence="1" type="ORF">SDC9_36859</name>
</gene>
<organism evidence="1">
    <name type="scientific">bioreactor metagenome</name>
    <dbReference type="NCBI Taxonomy" id="1076179"/>
    <lineage>
        <taxon>unclassified sequences</taxon>
        <taxon>metagenomes</taxon>
        <taxon>ecological metagenomes</taxon>
    </lineage>
</organism>
<dbReference type="EMBL" id="VSSQ01000313">
    <property type="protein sequence ID" value="MPL90803.1"/>
    <property type="molecule type" value="Genomic_DNA"/>
</dbReference>
<protein>
    <submittedName>
        <fullName evidence="1">Uncharacterized protein</fullName>
    </submittedName>
</protein>
<evidence type="ECO:0000313" key="1">
    <source>
        <dbReference type="EMBL" id="MPL90803.1"/>
    </source>
</evidence>
<dbReference type="AlphaFoldDB" id="A0A644VJM5"/>
<sequence>MKEKKNLFIINSPLQLLNALEAIYKFKLNNIIMVAVYNRSIKNIEQIEMQLSKINCEEIIRFNPLKEGKIKGYVRLIKRLQKNVYEKIFTGEIEDYRFKAILANLEKEQLFVLDEGSSTVSLYESIIKQNKINKFKLKSFKFLLYGLKTNIKDIINFFTYYSFEPLKNGIVVNNSLEYLKKDFKQNGVNYDDTIFFLGQPLFIFSNEKQFEDSLKEVVKKYKDKKIIFIPHREDKKILKIVHGIDKNIEILELNQPIERYFLEKGIEPRNIISFSSTALTTTKILFKNCNIEYIKNKKPNLKLSDMQNLCFIYKYFEKSDIKEFKE</sequence>
<name>A0A644VJM5_9ZZZZ</name>
<reference evidence="1" key="1">
    <citation type="submission" date="2019-08" db="EMBL/GenBank/DDBJ databases">
        <authorList>
            <person name="Kucharzyk K."/>
            <person name="Murdoch R.W."/>
            <person name="Higgins S."/>
            <person name="Loffler F."/>
        </authorList>
    </citation>
    <scope>NUCLEOTIDE SEQUENCE</scope>
</reference>